<dbReference type="Proteomes" id="UP000827092">
    <property type="component" value="Unassembled WGS sequence"/>
</dbReference>
<dbReference type="PANTHER" id="PTHR48465:SF1">
    <property type="entry name" value="PROTEIN SSUH2 HOMOLOG"/>
    <property type="match status" value="1"/>
</dbReference>
<feature type="non-terminal residue" evidence="1">
    <location>
        <position position="172"/>
    </location>
</feature>
<gene>
    <name evidence="1" type="ORF">JTE90_000427</name>
</gene>
<evidence type="ECO:0000313" key="2">
    <source>
        <dbReference type="Proteomes" id="UP000827092"/>
    </source>
</evidence>
<sequence>MVITSIKQSIAFHPSKITKKEIKEALLRKCQPISAMEKRRPETLGITSIKQSIAFHYTLETFTERRATASICEPFRGVKASTEDMGSPPAIDDIPAVPPELFRSHVYHQEIPYTASLSTCDECDGGGKYECPTCRGQGWEFCPYCRGNKWYPLAVDSFEGDCVKCQGSGERT</sequence>
<organism evidence="1 2">
    <name type="scientific">Oedothorax gibbosus</name>
    <dbReference type="NCBI Taxonomy" id="931172"/>
    <lineage>
        <taxon>Eukaryota</taxon>
        <taxon>Metazoa</taxon>
        <taxon>Ecdysozoa</taxon>
        <taxon>Arthropoda</taxon>
        <taxon>Chelicerata</taxon>
        <taxon>Arachnida</taxon>
        <taxon>Araneae</taxon>
        <taxon>Araneomorphae</taxon>
        <taxon>Entelegynae</taxon>
        <taxon>Araneoidea</taxon>
        <taxon>Linyphiidae</taxon>
        <taxon>Erigoninae</taxon>
        <taxon>Oedothorax</taxon>
    </lineage>
</organism>
<reference evidence="1 2" key="1">
    <citation type="journal article" date="2022" name="Nat. Ecol. Evol.">
        <title>A masculinizing supergene underlies an exaggerated male reproductive morph in a spider.</title>
        <authorList>
            <person name="Hendrickx F."/>
            <person name="De Corte Z."/>
            <person name="Sonet G."/>
            <person name="Van Belleghem S.M."/>
            <person name="Kostlbacher S."/>
            <person name="Vangestel C."/>
        </authorList>
    </citation>
    <scope>NUCLEOTIDE SEQUENCE [LARGE SCALE GENOMIC DNA]</scope>
    <source>
        <strain evidence="1">W744_W776</strain>
    </source>
</reference>
<protein>
    <submittedName>
        <fullName evidence="1">Uncharacterized protein</fullName>
    </submittedName>
</protein>
<dbReference type="InterPro" id="IPR036410">
    <property type="entry name" value="HSP_DnaJ_Cys-rich_dom_sf"/>
</dbReference>
<dbReference type="InterPro" id="IPR052789">
    <property type="entry name" value="SSUH2_homolog"/>
</dbReference>
<dbReference type="PANTHER" id="PTHR48465">
    <property type="entry name" value="PROTEIN SSUH2 HOMOLOG"/>
    <property type="match status" value="1"/>
</dbReference>
<dbReference type="AlphaFoldDB" id="A0AAV6TMM4"/>
<dbReference type="EMBL" id="JAFNEN010002217">
    <property type="protein sequence ID" value="KAG8172941.1"/>
    <property type="molecule type" value="Genomic_DNA"/>
</dbReference>
<proteinExistence type="predicted"/>
<evidence type="ECO:0000313" key="1">
    <source>
        <dbReference type="EMBL" id="KAG8172941.1"/>
    </source>
</evidence>
<keyword evidence="2" id="KW-1185">Reference proteome</keyword>
<comment type="caution">
    <text evidence="1">The sequence shown here is derived from an EMBL/GenBank/DDBJ whole genome shotgun (WGS) entry which is preliminary data.</text>
</comment>
<accession>A0AAV6TMM4</accession>
<dbReference type="SUPFAM" id="SSF57938">
    <property type="entry name" value="DnaJ/Hsp40 cysteine-rich domain"/>
    <property type="match status" value="1"/>
</dbReference>
<name>A0AAV6TMM4_9ARAC</name>